<dbReference type="GO" id="GO:0004674">
    <property type="term" value="F:protein serine/threonine kinase activity"/>
    <property type="evidence" value="ECO:0007669"/>
    <property type="project" value="UniProtKB-KW"/>
</dbReference>
<reference evidence="13" key="1">
    <citation type="submission" date="2013-08" db="EMBL/GenBank/DDBJ databases">
        <authorList>
            <person name="Mendez C."/>
            <person name="Richter M."/>
            <person name="Ferrer M."/>
            <person name="Sanchez J."/>
        </authorList>
    </citation>
    <scope>NUCLEOTIDE SEQUENCE</scope>
</reference>
<evidence type="ECO:0000256" key="6">
    <source>
        <dbReference type="ARBA" id="ARBA00022741"/>
    </source>
</evidence>
<dbReference type="PROSITE" id="PS50011">
    <property type="entry name" value="PROTEIN_KINASE_DOM"/>
    <property type="match status" value="1"/>
</dbReference>
<comment type="catalytic activity">
    <reaction evidence="10">
        <text>L-threonyl-[protein] + ATP = O-phospho-L-threonyl-[protein] + ADP + H(+)</text>
        <dbReference type="Rhea" id="RHEA:46608"/>
        <dbReference type="Rhea" id="RHEA-COMP:11060"/>
        <dbReference type="Rhea" id="RHEA-COMP:11605"/>
        <dbReference type="ChEBI" id="CHEBI:15378"/>
        <dbReference type="ChEBI" id="CHEBI:30013"/>
        <dbReference type="ChEBI" id="CHEBI:30616"/>
        <dbReference type="ChEBI" id="CHEBI:61977"/>
        <dbReference type="ChEBI" id="CHEBI:456216"/>
        <dbReference type="EC" id="2.7.11.1"/>
    </reaction>
</comment>
<name>T0YC74_9ZZZZ</name>
<dbReference type="Pfam" id="PF01163">
    <property type="entry name" value="RIO1"/>
    <property type="match status" value="1"/>
</dbReference>
<evidence type="ECO:0000256" key="10">
    <source>
        <dbReference type="ARBA" id="ARBA00047899"/>
    </source>
</evidence>
<feature type="domain" description="Protein kinase" evidence="12">
    <location>
        <begin position="46"/>
        <end position="263"/>
    </location>
</feature>
<dbReference type="PROSITE" id="PS01245">
    <property type="entry name" value="RIO1"/>
    <property type="match status" value="1"/>
</dbReference>
<dbReference type="InterPro" id="IPR051272">
    <property type="entry name" value="RIO-type_Ser/Thr_kinase"/>
</dbReference>
<reference evidence="13" key="2">
    <citation type="journal article" date="2014" name="ISME J.">
        <title>Microbial stratification in low pH oxic and suboxic macroscopic growths along an acid mine drainage.</title>
        <authorList>
            <person name="Mendez-Garcia C."/>
            <person name="Mesa V."/>
            <person name="Sprenger R.R."/>
            <person name="Richter M."/>
            <person name="Diez M.S."/>
            <person name="Solano J."/>
            <person name="Bargiela R."/>
            <person name="Golyshina O.V."/>
            <person name="Manteca A."/>
            <person name="Ramos J.L."/>
            <person name="Gallego J.R."/>
            <person name="Llorente I."/>
            <person name="Martins Dos Santos V.A."/>
            <person name="Jensen O.N."/>
            <person name="Pelaez A.I."/>
            <person name="Sanchez J."/>
            <person name="Ferrer M."/>
        </authorList>
    </citation>
    <scope>NUCLEOTIDE SEQUENCE</scope>
</reference>
<comment type="similarity">
    <text evidence="1">Belongs to the protein kinase superfamily. RIO-type Ser/Thr kinase family.</text>
</comment>
<accession>T0YC74</accession>
<dbReference type="GO" id="GO:0005524">
    <property type="term" value="F:ATP binding"/>
    <property type="evidence" value="ECO:0007669"/>
    <property type="project" value="UniProtKB-KW"/>
</dbReference>
<dbReference type="InterPro" id="IPR018935">
    <property type="entry name" value="RIO_kinase_CS"/>
</dbReference>
<protein>
    <recommendedName>
        <fullName evidence="2">non-specific serine/threonine protein kinase</fullName>
        <ecNumber evidence="2">2.7.11.1</ecNumber>
    </recommendedName>
</protein>
<organism evidence="13">
    <name type="scientific">mine drainage metagenome</name>
    <dbReference type="NCBI Taxonomy" id="410659"/>
    <lineage>
        <taxon>unclassified sequences</taxon>
        <taxon>metagenomes</taxon>
        <taxon>ecological metagenomes</taxon>
    </lineage>
</organism>
<keyword evidence="5" id="KW-0479">Metal-binding</keyword>
<dbReference type="InterPro" id="IPR000687">
    <property type="entry name" value="RIO_kinase"/>
</dbReference>
<dbReference type="InterPro" id="IPR000719">
    <property type="entry name" value="Prot_kinase_dom"/>
</dbReference>
<sequence length="263" mass="30230">MARRRSRRKMPDRSDYMLKEQKKVEATLDPRTMQQLSKFFNKGVISKLEHIIAVGKESDVYMATAGDAEVVRGEYVIVKFFRIETSTFFNMADYITGDPRFTKMEGRSKAAVIDTWCRKEFGNLEIAERAGVLAPKPYMFNKSILAMEFIGHEGAPAPQLRNYRMDIEEAEKIRATMMGYVKKMYLAGLVHGDLSEYNTLIKDGKPYLIDFGQAVVTRHPHAPVFLKRDIDNVAQYFRHTYGIETDAIKEYKDIVETADRDIG</sequence>
<evidence type="ECO:0000256" key="1">
    <source>
        <dbReference type="ARBA" id="ARBA00009196"/>
    </source>
</evidence>
<dbReference type="InterPro" id="IPR011009">
    <property type="entry name" value="Kinase-like_dom_sf"/>
</dbReference>
<evidence type="ECO:0000256" key="2">
    <source>
        <dbReference type="ARBA" id="ARBA00012513"/>
    </source>
</evidence>
<evidence type="ECO:0000256" key="8">
    <source>
        <dbReference type="ARBA" id="ARBA00022840"/>
    </source>
</evidence>
<keyword evidence="3" id="KW-0723">Serine/threonine-protein kinase</keyword>
<evidence type="ECO:0000256" key="9">
    <source>
        <dbReference type="ARBA" id="ARBA00022842"/>
    </source>
</evidence>
<keyword evidence="8" id="KW-0067">ATP-binding</keyword>
<keyword evidence="6" id="KW-0547">Nucleotide-binding</keyword>
<evidence type="ECO:0000259" key="12">
    <source>
        <dbReference type="PROSITE" id="PS50011"/>
    </source>
</evidence>
<dbReference type="Gene3D" id="1.10.510.10">
    <property type="entry name" value="Transferase(Phosphotransferase) domain 1"/>
    <property type="match status" value="1"/>
</dbReference>
<dbReference type="PANTHER" id="PTHR45723">
    <property type="entry name" value="SERINE/THREONINE-PROTEIN KINASE RIO1"/>
    <property type="match status" value="1"/>
</dbReference>
<dbReference type="AlphaFoldDB" id="T0YC74"/>
<keyword evidence="4" id="KW-0808">Transferase</keyword>
<dbReference type="CDD" id="cd05145">
    <property type="entry name" value="RIO1_like"/>
    <property type="match status" value="1"/>
</dbReference>
<evidence type="ECO:0000256" key="11">
    <source>
        <dbReference type="ARBA" id="ARBA00048679"/>
    </source>
</evidence>
<evidence type="ECO:0000256" key="5">
    <source>
        <dbReference type="ARBA" id="ARBA00022723"/>
    </source>
</evidence>
<keyword evidence="7 13" id="KW-0418">Kinase</keyword>
<dbReference type="GO" id="GO:0046872">
    <property type="term" value="F:metal ion binding"/>
    <property type="evidence" value="ECO:0007669"/>
    <property type="project" value="UniProtKB-KW"/>
</dbReference>
<evidence type="ECO:0000313" key="13">
    <source>
        <dbReference type="EMBL" id="EQD29392.1"/>
    </source>
</evidence>
<dbReference type="SUPFAM" id="SSF56112">
    <property type="entry name" value="Protein kinase-like (PK-like)"/>
    <property type="match status" value="1"/>
</dbReference>
<gene>
    <name evidence="13" type="ORF">B2A_14494</name>
</gene>
<keyword evidence="9" id="KW-0460">Magnesium</keyword>
<dbReference type="EC" id="2.7.11.1" evidence="2"/>
<dbReference type="InterPro" id="IPR018934">
    <property type="entry name" value="RIO_dom"/>
</dbReference>
<dbReference type="Gene3D" id="3.30.200.20">
    <property type="entry name" value="Phosphorylase Kinase, domain 1"/>
    <property type="match status" value="1"/>
</dbReference>
<dbReference type="EMBL" id="AUZZ01010530">
    <property type="protein sequence ID" value="EQD29392.1"/>
    <property type="molecule type" value="Genomic_DNA"/>
</dbReference>
<dbReference type="SMART" id="SM00090">
    <property type="entry name" value="RIO"/>
    <property type="match status" value="1"/>
</dbReference>
<comment type="caution">
    <text evidence="13">The sequence shown here is derived from an EMBL/GenBank/DDBJ whole genome shotgun (WGS) entry which is preliminary data.</text>
</comment>
<proteinExistence type="inferred from homology"/>
<comment type="catalytic activity">
    <reaction evidence="11">
        <text>L-seryl-[protein] + ATP = O-phospho-L-seryl-[protein] + ADP + H(+)</text>
        <dbReference type="Rhea" id="RHEA:17989"/>
        <dbReference type="Rhea" id="RHEA-COMP:9863"/>
        <dbReference type="Rhea" id="RHEA-COMP:11604"/>
        <dbReference type="ChEBI" id="CHEBI:15378"/>
        <dbReference type="ChEBI" id="CHEBI:29999"/>
        <dbReference type="ChEBI" id="CHEBI:30616"/>
        <dbReference type="ChEBI" id="CHEBI:83421"/>
        <dbReference type="ChEBI" id="CHEBI:456216"/>
        <dbReference type="EC" id="2.7.11.1"/>
    </reaction>
</comment>
<evidence type="ECO:0000256" key="7">
    <source>
        <dbReference type="ARBA" id="ARBA00022777"/>
    </source>
</evidence>
<evidence type="ECO:0000256" key="4">
    <source>
        <dbReference type="ARBA" id="ARBA00022679"/>
    </source>
</evidence>
<evidence type="ECO:0000256" key="3">
    <source>
        <dbReference type="ARBA" id="ARBA00022527"/>
    </source>
</evidence>